<dbReference type="Pfam" id="PF08241">
    <property type="entry name" value="Methyltransf_11"/>
    <property type="match status" value="1"/>
</dbReference>
<keyword evidence="2" id="KW-0489">Methyltransferase</keyword>
<keyword evidence="2" id="KW-0808">Transferase</keyword>
<dbReference type="Gene3D" id="3.40.50.150">
    <property type="entry name" value="Vaccinia Virus protein VP39"/>
    <property type="match status" value="1"/>
</dbReference>
<comment type="caution">
    <text evidence="2">The sequence shown here is derived from an EMBL/GenBank/DDBJ whole genome shotgun (WGS) entry which is preliminary data.</text>
</comment>
<dbReference type="GO" id="GO:0008757">
    <property type="term" value="F:S-adenosylmethionine-dependent methyltransferase activity"/>
    <property type="evidence" value="ECO:0007669"/>
    <property type="project" value="InterPro"/>
</dbReference>
<sequence length="311" mass="33884">MPSVTESRQLVSKDVSRAYCAACGTTVSREFRRGPDGRPHVKCPRCGSLERHRFLSLLLGVLAPELRDLDTVVEIGPSRQSTALIDQLGARRRIGLDFGYDGREVDALACLTRLPLRDASVDLLVCYHVLEHVADDAAAMHEIARVLSPRGIALLQVPIRMGVLTEEDPAAPPEERLRRFGQVDHVRWYGDDFDVRLSAAGLSSVRVTPPALVGEAAVEWFHLMPHEMVWVARPGKEVAAPMLAGGPASGLTAAFDAVLADLAVTRAKVERARARGDRLAAQRDALLARLGAVGPRRSAEVVTRLRRAAHL</sequence>
<keyword evidence="3" id="KW-1185">Reference proteome</keyword>
<proteinExistence type="predicted"/>
<dbReference type="Proteomes" id="UP000291838">
    <property type="component" value="Unassembled WGS sequence"/>
</dbReference>
<dbReference type="AlphaFoldDB" id="A0A4Q2S787"/>
<gene>
    <name evidence="2" type="ORF">EUA06_01370</name>
</gene>
<dbReference type="EMBL" id="SDWS01000001">
    <property type="protein sequence ID" value="RYB96259.1"/>
    <property type="molecule type" value="Genomic_DNA"/>
</dbReference>
<organism evidence="2 3">
    <name type="scientific">Nocardioides glacieisoli</name>
    <dbReference type="NCBI Taxonomy" id="1168730"/>
    <lineage>
        <taxon>Bacteria</taxon>
        <taxon>Bacillati</taxon>
        <taxon>Actinomycetota</taxon>
        <taxon>Actinomycetes</taxon>
        <taxon>Propionibacteriales</taxon>
        <taxon>Nocardioidaceae</taxon>
        <taxon>Nocardioides</taxon>
    </lineage>
</organism>
<evidence type="ECO:0000313" key="3">
    <source>
        <dbReference type="Proteomes" id="UP000291838"/>
    </source>
</evidence>
<protein>
    <submittedName>
        <fullName evidence="2">Methyltransferase domain-containing protein</fullName>
    </submittedName>
</protein>
<dbReference type="InterPro" id="IPR029063">
    <property type="entry name" value="SAM-dependent_MTases_sf"/>
</dbReference>
<name>A0A4Q2S787_9ACTN</name>
<evidence type="ECO:0000313" key="2">
    <source>
        <dbReference type="EMBL" id="RYB96259.1"/>
    </source>
</evidence>
<dbReference type="InterPro" id="IPR013216">
    <property type="entry name" value="Methyltransf_11"/>
</dbReference>
<dbReference type="GO" id="GO:0032259">
    <property type="term" value="P:methylation"/>
    <property type="evidence" value="ECO:0007669"/>
    <property type="project" value="UniProtKB-KW"/>
</dbReference>
<accession>A0A4Q2S787</accession>
<reference evidence="2 3" key="1">
    <citation type="submission" date="2019-01" db="EMBL/GenBank/DDBJ databases">
        <title>Novel species of Nocardioides.</title>
        <authorList>
            <person name="Liu Q."/>
            <person name="Xin Y.-H."/>
        </authorList>
    </citation>
    <scope>NUCLEOTIDE SEQUENCE [LARGE SCALE GENOMIC DNA]</scope>
    <source>
        <strain evidence="2 3">HLT3-15</strain>
    </source>
</reference>
<feature type="domain" description="Methyltransferase type 11" evidence="1">
    <location>
        <begin position="109"/>
        <end position="154"/>
    </location>
</feature>
<dbReference type="OrthoDB" id="7171187at2"/>
<dbReference type="SUPFAM" id="SSF53335">
    <property type="entry name" value="S-adenosyl-L-methionine-dependent methyltransferases"/>
    <property type="match status" value="1"/>
</dbReference>
<evidence type="ECO:0000259" key="1">
    <source>
        <dbReference type="Pfam" id="PF08241"/>
    </source>
</evidence>